<evidence type="ECO:0000313" key="2">
    <source>
        <dbReference type="Proteomes" id="UP000319555"/>
    </source>
</evidence>
<proteinExistence type="predicted"/>
<dbReference type="Pfam" id="PF07103">
    <property type="entry name" value="DUF1365"/>
    <property type="match status" value="1"/>
</dbReference>
<dbReference type="InterPro" id="IPR010775">
    <property type="entry name" value="DUF1365"/>
</dbReference>
<dbReference type="EMBL" id="FXTE01000018">
    <property type="protein sequence ID" value="SMO92968.1"/>
    <property type="molecule type" value="Genomic_DNA"/>
</dbReference>
<protein>
    <recommendedName>
        <fullName evidence="3">Cyclopropane-fatty-acyl-phospholipid synthase</fullName>
    </recommendedName>
</protein>
<dbReference type="AlphaFoldDB" id="A0A521F9W9"/>
<reference evidence="1 2" key="1">
    <citation type="submission" date="2017-05" db="EMBL/GenBank/DDBJ databases">
        <authorList>
            <person name="Varghese N."/>
            <person name="Submissions S."/>
        </authorList>
    </citation>
    <scope>NUCLEOTIDE SEQUENCE [LARGE SCALE GENOMIC DNA]</scope>
    <source>
        <strain evidence="1 2">DSM 28009</strain>
    </source>
</reference>
<dbReference type="PANTHER" id="PTHR33973">
    <property type="entry name" value="OS07G0153300 PROTEIN"/>
    <property type="match status" value="1"/>
</dbReference>
<accession>A0A521F9W9</accession>
<keyword evidence="2" id="KW-1185">Reference proteome</keyword>
<evidence type="ECO:0008006" key="3">
    <source>
        <dbReference type="Google" id="ProtNLM"/>
    </source>
</evidence>
<dbReference type="OrthoDB" id="9778801at2"/>
<dbReference type="RefSeq" id="WP_142640074.1">
    <property type="nucleotide sequence ID" value="NZ_CANLVA010000017.1"/>
</dbReference>
<organism evidence="1 2">
    <name type="scientific">Ruegeria faecimaris</name>
    <dbReference type="NCBI Taxonomy" id="686389"/>
    <lineage>
        <taxon>Bacteria</taxon>
        <taxon>Pseudomonadati</taxon>
        <taxon>Pseudomonadota</taxon>
        <taxon>Alphaproteobacteria</taxon>
        <taxon>Rhodobacterales</taxon>
        <taxon>Roseobacteraceae</taxon>
        <taxon>Ruegeria</taxon>
    </lineage>
</organism>
<name>A0A521F9W9_9RHOB</name>
<gene>
    <name evidence="1" type="ORF">SAMN06265380_11865</name>
</gene>
<dbReference type="PANTHER" id="PTHR33973:SF4">
    <property type="entry name" value="OS07G0153300 PROTEIN"/>
    <property type="match status" value="1"/>
</dbReference>
<evidence type="ECO:0000313" key="1">
    <source>
        <dbReference type="EMBL" id="SMO92968.1"/>
    </source>
</evidence>
<dbReference type="Proteomes" id="UP000319555">
    <property type="component" value="Unassembled WGS sequence"/>
</dbReference>
<sequence>MTQTVDHVAGHTFHGRKGAIENAFRYSVDYILLNPERDLTTPALFSVNRANLANWRSQDHGGEPGQGDGAAWLRARFDQLQVAQPARLMLLTQPRVLGHVFNPVSFWFCFDGQDVLNAVVAEVTNTYGTRHSYLCHKPGFAPIEVTDRMVADKLLHVSPFQKIEGSYTFRFDYRPERVGVWIEYTRPEGGLIATLTGTRRPLTNRVILWSLLRRPFGARRTFALIIWQALKLWVKKATFRPFRTAPVPDQPVSRVRLR</sequence>